<evidence type="ECO:0000313" key="2">
    <source>
        <dbReference type="Proteomes" id="UP000737018"/>
    </source>
</evidence>
<evidence type="ECO:0000313" key="1">
    <source>
        <dbReference type="EMBL" id="KAF3974849.1"/>
    </source>
</evidence>
<keyword evidence="2" id="KW-1185">Reference proteome</keyword>
<dbReference type="EMBL" id="JRKL02000122">
    <property type="protein sequence ID" value="KAF3974849.1"/>
    <property type="molecule type" value="Genomic_DNA"/>
</dbReference>
<reference evidence="1" key="1">
    <citation type="submission" date="2020-03" db="EMBL/GenBank/DDBJ databases">
        <title>Castanea mollissima Vanexum genome sequencing.</title>
        <authorList>
            <person name="Staton M."/>
        </authorList>
    </citation>
    <scope>NUCLEOTIDE SEQUENCE</scope>
    <source>
        <tissue evidence="1">Leaf</tissue>
    </source>
</reference>
<protein>
    <submittedName>
        <fullName evidence="1">Uncharacterized protein</fullName>
    </submittedName>
</protein>
<organism evidence="1 2">
    <name type="scientific">Castanea mollissima</name>
    <name type="common">Chinese chestnut</name>
    <dbReference type="NCBI Taxonomy" id="60419"/>
    <lineage>
        <taxon>Eukaryota</taxon>
        <taxon>Viridiplantae</taxon>
        <taxon>Streptophyta</taxon>
        <taxon>Embryophyta</taxon>
        <taxon>Tracheophyta</taxon>
        <taxon>Spermatophyta</taxon>
        <taxon>Magnoliopsida</taxon>
        <taxon>eudicotyledons</taxon>
        <taxon>Gunneridae</taxon>
        <taxon>Pentapetalae</taxon>
        <taxon>rosids</taxon>
        <taxon>fabids</taxon>
        <taxon>Fagales</taxon>
        <taxon>Fagaceae</taxon>
        <taxon>Castanea</taxon>
    </lineage>
</organism>
<dbReference type="Proteomes" id="UP000737018">
    <property type="component" value="Unassembled WGS sequence"/>
</dbReference>
<gene>
    <name evidence="1" type="ORF">CMV_001861</name>
</gene>
<comment type="caution">
    <text evidence="1">The sequence shown here is derived from an EMBL/GenBank/DDBJ whole genome shotgun (WGS) entry which is preliminary data.</text>
</comment>
<accession>A0A8J4W436</accession>
<sequence>MLTPATYRCLYGLIGKLDLKQLIVYTLFLQILEKLKNEVSSTCPRPDDGELLLGCRHKDFIGQKEYGS</sequence>
<name>A0A8J4W436_9ROSI</name>
<dbReference type="AlphaFoldDB" id="A0A8J4W436"/>
<proteinExistence type="predicted"/>